<keyword evidence="2" id="KW-1185">Reference proteome</keyword>
<reference evidence="1 2" key="1">
    <citation type="journal article" date="2019" name="Nat. Ecol. Evol.">
        <title>Megaphylogeny resolves global patterns of mushroom evolution.</title>
        <authorList>
            <person name="Varga T."/>
            <person name="Krizsan K."/>
            <person name="Foldi C."/>
            <person name="Dima B."/>
            <person name="Sanchez-Garcia M."/>
            <person name="Sanchez-Ramirez S."/>
            <person name="Szollosi G.J."/>
            <person name="Szarkandi J.G."/>
            <person name="Papp V."/>
            <person name="Albert L."/>
            <person name="Andreopoulos W."/>
            <person name="Angelini C."/>
            <person name="Antonin V."/>
            <person name="Barry K.W."/>
            <person name="Bougher N.L."/>
            <person name="Buchanan P."/>
            <person name="Buyck B."/>
            <person name="Bense V."/>
            <person name="Catcheside P."/>
            <person name="Chovatia M."/>
            <person name="Cooper J."/>
            <person name="Damon W."/>
            <person name="Desjardin D."/>
            <person name="Finy P."/>
            <person name="Geml J."/>
            <person name="Haridas S."/>
            <person name="Hughes K."/>
            <person name="Justo A."/>
            <person name="Karasinski D."/>
            <person name="Kautmanova I."/>
            <person name="Kiss B."/>
            <person name="Kocsube S."/>
            <person name="Kotiranta H."/>
            <person name="LaButti K.M."/>
            <person name="Lechner B.E."/>
            <person name="Liimatainen K."/>
            <person name="Lipzen A."/>
            <person name="Lukacs Z."/>
            <person name="Mihaltcheva S."/>
            <person name="Morgado L.N."/>
            <person name="Niskanen T."/>
            <person name="Noordeloos M.E."/>
            <person name="Ohm R.A."/>
            <person name="Ortiz-Santana B."/>
            <person name="Ovrebo C."/>
            <person name="Racz N."/>
            <person name="Riley R."/>
            <person name="Savchenko A."/>
            <person name="Shiryaev A."/>
            <person name="Soop K."/>
            <person name="Spirin V."/>
            <person name="Szebenyi C."/>
            <person name="Tomsovsky M."/>
            <person name="Tulloss R.E."/>
            <person name="Uehling J."/>
            <person name="Grigoriev I.V."/>
            <person name="Vagvolgyi C."/>
            <person name="Papp T."/>
            <person name="Martin F.M."/>
            <person name="Miettinen O."/>
            <person name="Hibbett D.S."/>
            <person name="Nagy L.G."/>
        </authorList>
    </citation>
    <scope>NUCLEOTIDE SEQUENCE [LARGE SCALE GENOMIC DNA]</scope>
    <source>
        <strain evidence="1 2">NL-1719</strain>
    </source>
</reference>
<sequence>MGRCPQLHAISFSYLPGRSTYPPMPQLPPDSFPQLRYYTGPVEYLSGFIQDRQSIKGVHLVHTRPIAIPAASIELVPQSVESFECSFPGAIGPFLLPTIHSHFSSLKRITILSRGLGLRESLEDPAVIPLPGIRHFKASTFIGLRDDAVKHLEEYIPLFLRVYPGLEVAKLVRPMSAMDKSQVNLVWNRNMDSGTNDGRRDERGVRGSVRVLEMDEA</sequence>
<evidence type="ECO:0000313" key="1">
    <source>
        <dbReference type="EMBL" id="TFK58741.1"/>
    </source>
</evidence>
<dbReference type="Proteomes" id="UP000308600">
    <property type="component" value="Unassembled WGS sequence"/>
</dbReference>
<dbReference type="EMBL" id="ML209214">
    <property type="protein sequence ID" value="TFK58741.1"/>
    <property type="molecule type" value="Genomic_DNA"/>
</dbReference>
<protein>
    <submittedName>
        <fullName evidence="1">Uncharacterized protein</fullName>
    </submittedName>
</protein>
<gene>
    <name evidence="1" type="ORF">BDN72DRAFT_851602</name>
</gene>
<organism evidence="1 2">
    <name type="scientific">Pluteus cervinus</name>
    <dbReference type="NCBI Taxonomy" id="181527"/>
    <lineage>
        <taxon>Eukaryota</taxon>
        <taxon>Fungi</taxon>
        <taxon>Dikarya</taxon>
        <taxon>Basidiomycota</taxon>
        <taxon>Agaricomycotina</taxon>
        <taxon>Agaricomycetes</taxon>
        <taxon>Agaricomycetidae</taxon>
        <taxon>Agaricales</taxon>
        <taxon>Pluteineae</taxon>
        <taxon>Pluteaceae</taxon>
        <taxon>Pluteus</taxon>
    </lineage>
</organism>
<accession>A0ACD2ZZA6</accession>
<name>A0ACD2ZZA6_9AGAR</name>
<evidence type="ECO:0000313" key="2">
    <source>
        <dbReference type="Proteomes" id="UP000308600"/>
    </source>
</evidence>
<proteinExistence type="predicted"/>